<dbReference type="Gene3D" id="3.40.30.10">
    <property type="entry name" value="Glutaredoxin"/>
    <property type="match status" value="1"/>
</dbReference>
<dbReference type="Proteomes" id="UP001460072">
    <property type="component" value="Unassembled WGS sequence"/>
</dbReference>
<keyword evidence="1" id="KW-0732">Signal</keyword>
<dbReference type="SUPFAM" id="SSF52833">
    <property type="entry name" value="Thioredoxin-like"/>
    <property type="match status" value="1"/>
</dbReference>
<comment type="caution">
    <text evidence="4">The sequence shown here is derived from an EMBL/GenBank/DDBJ whole genome shotgun (WGS) entry which is preliminary data.</text>
</comment>
<dbReference type="PROSITE" id="PS51257">
    <property type="entry name" value="PROKAR_LIPOPROTEIN"/>
    <property type="match status" value="1"/>
</dbReference>
<gene>
    <name evidence="4" type="ORF">WFZ85_05625</name>
</gene>
<dbReference type="Gene3D" id="3.40.250.10">
    <property type="entry name" value="Rhodanese-like domain"/>
    <property type="match status" value="1"/>
</dbReference>
<reference evidence="4 5" key="1">
    <citation type="submission" date="2024-03" db="EMBL/GenBank/DDBJ databases">
        <title>Two novel species of the genus Flavobacterium exhibiting potentially degradation of complex polysaccharides.</title>
        <authorList>
            <person name="Lian X."/>
        </authorList>
    </citation>
    <scope>NUCLEOTIDE SEQUENCE [LARGE SCALE GENOMIC DNA]</scope>
    <source>
        <strain evidence="5">j3</strain>
    </source>
</reference>
<dbReference type="Pfam" id="PF00085">
    <property type="entry name" value="Thioredoxin"/>
    <property type="match status" value="1"/>
</dbReference>
<evidence type="ECO:0000259" key="2">
    <source>
        <dbReference type="PROSITE" id="PS50206"/>
    </source>
</evidence>
<protein>
    <submittedName>
        <fullName evidence="4">Rhodanese-like domain-containing protein</fullName>
    </submittedName>
</protein>
<proteinExistence type="predicted"/>
<dbReference type="Pfam" id="PF00581">
    <property type="entry name" value="Rhodanese"/>
    <property type="match status" value="1"/>
</dbReference>
<evidence type="ECO:0000259" key="3">
    <source>
        <dbReference type="PROSITE" id="PS51352"/>
    </source>
</evidence>
<dbReference type="SMART" id="SM00450">
    <property type="entry name" value="RHOD"/>
    <property type="match status" value="1"/>
</dbReference>
<dbReference type="InterPro" id="IPR013766">
    <property type="entry name" value="Thioredoxin_domain"/>
</dbReference>
<dbReference type="InterPro" id="IPR036873">
    <property type="entry name" value="Rhodanese-like_dom_sf"/>
</dbReference>
<dbReference type="CDD" id="cd00158">
    <property type="entry name" value="RHOD"/>
    <property type="match status" value="1"/>
</dbReference>
<evidence type="ECO:0000256" key="1">
    <source>
        <dbReference type="SAM" id="SignalP"/>
    </source>
</evidence>
<dbReference type="PROSITE" id="PS51352">
    <property type="entry name" value="THIOREDOXIN_2"/>
    <property type="match status" value="1"/>
</dbReference>
<dbReference type="RefSeq" id="WP_342695309.1">
    <property type="nucleotide sequence ID" value="NZ_JBCGDO010000005.1"/>
</dbReference>
<dbReference type="PROSITE" id="PS50206">
    <property type="entry name" value="RHODANESE_3"/>
    <property type="match status" value="1"/>
</dbReference>
<dbReference type="InterPro" id="IPR001763">
    <property type="entry name" value="Rhodanese-like_dom"/>
</dbReference>
<name>A0ABU9N2Z1_9FLAO</name>
<feature type="signal peptide" evidence="1">
    <location>
        <begin position="1"/>
        <end position="22"/>
    </location>
</feature>
<dbReference type="InterPro" id="IPR036249">
    <property type="entry name" value="Thioredoxin-like_sf"/>
</dbReference>
<dbReference type="SUPFAM" id="SSF52821">
    <property type="entry name" value="Rhodanese/Cell cycle control phosphatase"/>
    <property type="match status" value="1"/>
</dbReference>
<evidence type="ECO:0000313" key="4">
    <source>
        <dbReference type="EMBL" id="MEM0542085.1"/>
    </source>
</evidence>
<feature type="domain" description="Thioredoxin" evidence="3">
    <location>
        <begin position="122"/>
        <end position="231"/>
    </location>
</feature>
<feature type="domain" description="Rhodanese" evidence="2">
    <location>
        <begin position="40"/>
        <end position="126"/>
    </location>
</feature>
<evidence type="ECO:0000313" key="5">
    <source>
        <dbReference type="Proteomes" id="UP001460072"/>
    </source>
</evidence>
<sequence length="231" mass="26297">MKSKIFLLFSISFLFFSCQGQQSDTIQTVDVKTFAEKLKTTENPQLVDVRTPEEYSGEHIENATNVNWNGSDFTTKVAKYDKSKPIFVYCKVGGRSSQAANKLAELGFKEIYNLDGGIMKWSAAGNLKPIEKTVGINQQEYTKLTQSSDRVMIDFNAKWCAPCKKMNPYILKFQSEMADKIKIVQLDADKNKTIVEQLKLDGLPVLIIYEKGKEVWRNVGYISEEDLKKHL</sequence>
<dbReference type="PANTHER" id="PTHR43031">
    <property type="entry name" value="FAD-DEPENDENT OXIDOREDUCTASE"/>
    <property type="match status" value="1"/>
</dbReference>
<dbReference type="InterPro" id="IPR050229">
    <property type="entry name" value="GlpE_sulfurtransferase"/>
</dbReference>
<dbReference type="CDD" id="cd02947">
    <property type="entry name" value="TRX_family"/>
    <property type="match status" value="1"/>
</dbReference>
<dbReference type="EMBL" id="JBCGDO010000005">
    <property type="protein sequence ID" value="MEM0542085.1"/>
    <property type="molecule type" value="Genomic_DNA"/>
</dbReference>
<organism evidence="4 5">
    <name type="scientific">Flavobacterium aureirubrum</name>
    <dbReference type="NCBI Taxonomy" id="3133147"/>
    <lineage>
        <taxon>Bacteria</taxon>
        <taxon>Pseudomonadati</taxon>
        <taxon>Bacteroidota</taxon>
        <taxon>Flavobacteriia</taxon>
        <taxon>Flavobacteriales</taxon>
        <taxon>Flavobacteriaceae</taxon>
        <taxon>Flavobacterium</taxon>
    </lineage>
</organism>
<feature type="chain" id="PRO_5047535968" evidence="1">
    <location>
        <begin position="23"/>
        <end position="231"/>
    </location>
</feature>
<keyword evidence="5" id="KW-1185">Reference proteome</keyword>
<accession>A0ABU9N2Z1</accession>
<dbReference type="PANTHER" id="PTHR43031:SF16">
    <property type="entry name" value="OXIDOREDUCTASE"/>
    <property type="match status" value="1"/>
</dbReference>